<proteinExistence type="predicted"/>
<feature type="compositionally biased region" description="Polar residues" evidence="8">
    <location>
        <begin position="1201"/>
        <end position="1211"/>
    </location>
</feature>
<evidence type="ECO:0000256" key="1">
    <source>
        <dbReference type="ARBA" id="ARBA00004477"/>
    </source>
</evidence>
<feature type="compositionally biased region" description="Polar residues" evidence="8">
    <location>
        <begin position="161"/>
        <end position="189"/>
    </location>
</feature>
<evidence type="ECO:0000256" key="8">
    <source>
        <dbReference type="SAM" id="MobiDB-lite"/>
    </source>
</evidence>
<feature type="region of interest" description="Disordered" evidence="8">
    <location>
        <begin position="142"/>
        <end position="189"/>
    </location>
</feature>
<keyword evidence="12" id="KW-1185">Reference proteome</keyword>
<feature type="compositionally biased region" description="Low complexity" evidence="8">
    <location>
        <begin position="1340"/>
        <end position="1350"/>
    </location>
</feature>
<feature type="region of interest" description="Disordered" evidence="8">
    <location>
        <begin position="490"/>
        <end position="551"/>
    </location>
</feature>
<dbReference type="InterPro" id="IPR002641">
    <property type="entry name" value="PNPLA_dom"/>
</dbReference>
<evidence type="ECO:0000256" key="5">
    <source>
        <dbReference type="ARBA" id="ARBA00023098"/>
    </source>
</evidence>
<evidence type="ECO:0000313" key="11">
    <source>
        <dbReference type="EMBL" id="OJJ50505.1"/>
    </source>
</evidence>
<feature type="region of interest" description="Disordered" evidence="8">
    <location>
        <begin position="1154"/>
        <end position="1213"/>
    </location>
</feature>
<feature type="compositionally biased region" description="Gly residues" evidence="8">
    <location>
        <begin position="1451"/>
        <end position="1461"/>
    </location>
</feature>
<feature type="transmembrane region" description="Helical" evidence="9">
    <location>
        <begin position="913"/>
        <end position="935"/>
    </location>
</feature>
<keyword evidence="5" id="KW-0443">Lipid metabolism</keyword>
<feature type="transmembrane region" description="Helical" evidence="9">
    <location>
        <begin position="845"/>
        <end position="866"/>
    </location>
</feature>
<feature type="compositionally biased region" description="Low complexity" evidence="8">
    <location>
        <begin position="1404"/>
        <end position="1422"/>
    </location>
</feature>
<dbReference type="VEuPathDB" id="FungiDB:ASPZODRAFT_55806"/>
<feature type="compositionally biased region" description="Basic and acidic residues" evidence="8">
    <location>
        <begin position="1372"/>
        <end position="1389"/>
    </location>
</feature>
<evidence type="ECO:0000259" key="10">
    <source>
        <dbReference type="PROSITE" id="PS51635"/>
    </source>
</evidence>
<dbReference type="RefSeq" id="XP_022585015.1">
    <property type="nucleotide sequence ID" value="XM_022728566.1"/>
</dbReference>
<feature type="transmembrane region" description="Helical" evidence="9">
    <location>
        <begin position="872"/>
        <end position="892"/>
    </location>
</feature>
<reference evidence="12" key="1">
    <citation type="journal article" date="2017" name="Genome Biol.">
        <title>Comparative genomics reveals high biological diversity and specific adaptations in the industrially and medically important fungal genus Aspergillus.</title>
        <authorList>
            <person name="de Vries R.P."/>
            <person name="Riley R."/>
            <person name="Wiebenga A."/>
            <person name="Aguilar-Osorio G."/>
            <person name="Amillis S."/>
            <person name="Uchima C.A."/>
            <person name="Anderluh G."/>
            <person name="Asadollahi M."/>
            <person name="Askin M."/>
            <person name="Barry K."/>
            <person name="Battaglia E."/>
            <person name="Bayram O."/>
            <person name="Benocci T."/>
            <person name="Braus-Stromeyer S.A."/>
            <person name="Caldana C."/>
            <person name="Canovas D."/>
            <person name="Cerqueira G.C."/>
            <person name="Chen F."/>
            <person name="Chen W."/>
            <person name="Choi C."/>
            <person name="Clum A."/>
            <person name="Dos Santos R.A."/>
            <person name="Damasio A.R."/>
            <person name="Diallinas G."/>
            <person name="Emri T."/>
            <person name="Fekete E."/>
            <person name="Flipphi M."/>
            <person name="Freyberg S."/>
            <person name="Gallo A."/>
            <person name="Gournas C."/>
            <person name="Habgood R."/>
            <person name="Hainaut M."/>
            <person name="Harispe M.L."/>
            <person name="Henrissat B."/>
            <person name="Hilden K.S."/>
            <person name="Hope R."/>
            <person name="Hossain A."/>
            <person name="Karabika E."/>
            <person name="Karaffa L."/>
            <person name="Karanyi Z."/>
            <person name="Krasevec N."/>
            <person name="Kuo A."/>
            <person name="Kusch H."/>
            <person name="LaButti K."/>
            <person name="Lagendijk E.L."/>
            <person name="Lapidus A."/>
            <person name="Levasseur A."/>
            <person name="Lindquist E."/>
            <person name="Lipzen A."/>
            <person name="Logrieco A.F."/>
            <person name="MacCabe A."/>
            <person name="Maekelae M.R."/>
            <person name="Malavazi I."/>
            <person name="Melin P."/>
            <person name="Meyer V."/>
            <person name="Mielnichuk N."/>
            <person name="Miskei M."/>
            <person name="Molnar A.P."/>
            <person name="Mule G."/>
            <person name="Ngan C.Y."/>
            <person name="Orejas M."/>
            <person name="Orosz E."/>
            <person name="Ouedraogo J.P."/>
            <person name="Overkamp K.M."/>
            <person name="Park H.-S."/>
            <person name="Perrone G."/>
            <person name="Piumi F."/>
            <person name="Punt P.J."/>
            <person name="Ram A.F."/>
            <person name="Ramon A."/>
            <person name="Rauscher S."/>
            <person name="Record E."/>
            <person name="Riano-Pachon D.M."/>
            <person name="Robert V."/>
            <person name="Roehrig J."/>
            <person name="Ruller R."/>
            <person name="Salamov A."/>
            <person name="Salih N.S."/>
            <person name="Samson R.A."/>
            <person name="Sandor E."/>
            <person name="Sanguinetti M."/>
            <person name="Schuetze T."/>
            <person name="Sepcic K."/>
            <person name="Shelest E."/>
            <person name="Sherlock G."/>
            <person name="Sophianopoulou V."/>
            <person name="Squina F.M."/>
            <person name="Sun H."/>
            <person name="Susca A."/>
            <person name="Todd R.B."/>
            <person name="Tsang A."/>
            <person name="Unkles S.E."/>
            <person name="van de Wiele N."/>
            <person name="van Rossen-Uffink D."/>
            <person name="Oliveira J.V."/>
            <person name="Vesth T.C."/>
            <person name="Visser J."/>
            <person name="Yu J.-H."/>
            <person name="Zhou M."/>
            <person name="Andersen M.R."/>
            <person name="Archer D.B."/>
            <person name="Baker S.E."/>
            <person name="Benoit I."/>
            <person name="Brakhage A.A."/>
            <person name="Braus G.H."/>
            <person name="Fischer R."/>
            <person name="Frisvad J.C."/>
            <person name="Goldman G.H."/>
            <person name="Houbraken J."/>
            <person name="Oakley B."/>
            <person name="Pocsi I."/>
            <person name="Scazzocchio C."/>
            <person name="Seiboth B."/>
            <person name="vanKuyk P.A."/>
            <person name="Wortman J."/>
            <person name="Dyer P.S."/>
            <person name="Grigoriev I.V."/>
        </authorList>
    </citation>
    <scope>NUCLEOTIDE SEQUENCE [LARGE SCALE GENOMIC DNA]</scope>
    <source>
        <strain evidence="12">CBS 506.65</strain>
    </source>
</reference>
<gene>
    <name evidence="11" type="ORF">ASPZODRAFT_55806</name>
</gene>
<feature type="transmembrane region" description="Helical" evidence="9">
    <location>
        <begin position="978"/>
        <end position="998"/>
    </location>
</feature>
<dbReference type="STRING" id="1073090.A0A1L9STF8"/>
<feature type="region of interest" description="Disordered" evidence="8">
    <location>
        <begin position="1338"/>
        <end position="1461"/>
    </location>
</feature>
<feature type="compositionally biased region" description="Basic and acidic residues" evidence="8">
    <location>
        <begin position="497"/>
        <end position="513"/>
    </location>
</feature>
<dbReference type="OrthoDB" id="630895at2759"/>
<feature type="short sequence motif" description="GXGXXG" evidence="7">
    <location>
        <begin position="25"/>
        <end position="30"/>
    </location>
</feature>
<dbReference type="SUPFAM" id="SSF103481">
    <property type="entry name" value="Multidrug resistance efflux transporter EmrE"/>
    <property type="match status" value="1"/>
</dbReference>
<dbReference type="GO" id="GO:0015095">
    <property type="term" value="F:magnesium ion transmembrane transporter activity"/>
    <property type="evidence" value="ECO:0007669"/>
    <property type="project" value="InterPro"/>
</dbReference>
<name>A0A1L9STF8_9EURO</name>
<evidence type="ECO:0000256" key="9">
    <source>
        <dbReference type="SAM" id="Phobius"/>
    </source>
</evidence>
<dbReference type="Gene3D" id="3.40.1090.10">
    <property type="entry name" value="Cytosolic phospholipase A2 catalytic domain"/>
    <property type="match status" value="1"/>
</dbReference>
<keyword evidence="6 9" id="KW-0472">Membrane</keyword>
<keyword evidence="3" id="KW-0256">Endoplasmic reticulum</keyword>
<feature type="region of interest" description="Disordered" evidence="8">
    <location>
        <begin position="1269"/>
        <end position="1325"/>
    </location>
</feature>
<dbReference type="GO" id="GO:0046486">
    <property type="term" value="P:glycerolipid metabolic process"/>
    <property type="evidence" value="ECO:0007669"/>
    <property type="project" value="UniProtKB-ARBA"/>
</dbReference>
<dbReference type="Gene3D" id="1.10.3730.20">
    <property type="match status" value="1"/>
</dbReference>
<dbReference type="PANTHER" id="PTHR12570">
    <property type="match status" value="1"/>
</dbReference>
<evidence type="ECO:0000256" key="2">
    <source>
        <dbReference type="ARBA" id="ARBA00022692"/>
    </source>
</evidence>
<organism evidence="11 12">
    <name type="scientific">Penicilliopsis zonata CBS 506.65</name>
    <dbReference type="NCBI Taxonomy" id="1073090"/>
    <lineage>
        <taxon>Eukaryota</taxon>
        <taxon>Fungi</taxon>
        <taxon>Dikarya</taxon>
        <taxon>Ascomycota</taxon>
        <taxon>Pezizomycotina</taxon>
        <taxon>Eurotiomycetes</taxon>
        <taxon>Eurotiomycetidae</taxon>
        <taxon>Eurotiales</taxon>
        <taxon>Aspergillaceae</taxon>
        <taxon>Penicilliopsis</taxon>
    </lineage>
</organism>
<dbReference type="InterPro" id="IPR037185">
    <property type="entry name" value="EmrE-like"/>
</dbReference>
<feature type="compositionally biased region" description="Polar residues" evidence="8">
    <location>
        <begin position="1303"/>
        <end position="1312"/>
    </location>
</feature>
<feature type="transmembrane region" description="Helical" evidence="9">
    <location>
        <begin position="1037"/>
        <end position="1057"/>
    </location>
</feature>
<protein>
    <recommendedName>
        <fullName evidence="10">PNPLA domain-containing protein</fullName>
    </recommendedName>
</protein>
<dbReference type="CDD" id="cd07216">
    <property type="entry name" value="Pat17_PNPLA8_PNPLA9_like3"/>
    <property type="match status" value="1"/>
</dbReference>
<evidence type="ECO:0000256" key="3">
    <source>
        <dbReference type="ARBA" id="ARBA00022824"/>
    </source>
</evidence>
<comment type="subcellular location">
    <subcellularLocation>
        <location evidence="1">Endoplasmic reticulum membrane</location>
        <topology evidence="1">Multi-pass membrane protein</topology>
    </subcellularLocation>
</comment>
<dbReference type="EMBL" id="KV878336">
    <property type="protein sequence ID" value="OJJ50505.1"/>
    <property type="molecule type" value="Genomic_DNA"/>
</dbReference>
<feature type="transmembrane region" description="Helical" evidence="9">
    <location>
        <begin position="672"/>
        <end position="690"/>
    </location>
</feature>
<feature type="transmembrane region" description="Helical" evidence="9">
    <location>
        <begin position="941"/>
        <end position="966"/>
    </location>
</feature>
<feature type="domain" description="PNPLA" evidence="10">
    <location>
        <begin position="21"/>
        <end position="291"/>
    </location>
</feature>
<dbReference type="InterPro" id="IPR016035">
    <property type="entry name" value="Acyl_Trfase/lysoPLipase"/>
</dbReference>
<dbReference type="PANTHER" id="PTHR12570:SF92">
    <property type="entry name" value="SPICHTHYIN, ISOFORM B"/>
    <property type="match status" value="1"/>
</dbReference>
<comment type="caution">
    <text evidence="7">Lacks conserved residue(s) required for the propagation of feature annotation.</text>
</comment>
<feature type="transmembrane region" description="Helical" evidence="9">
    <location>
        <begin position="770"/>
        <end position="793"/>
    </location>
</feature>
<evidence type="ECO:0000256" key="7">
    <source>
        <dbReference type="PROSITE-ProRule" id="PRU01161"/>
    </source>
</evidence>
<dbReference type="Proteomes" id="UP000184188">
    <property type="component" value="Unassembled WGS sequence"/>
</dbReference>
<keyword evidence="2 9" id="KW-0812">Transmembrane</keyword>
<feature type="compositionally biased region" description="Polar residues" evidence="8">
    <location>
        <begin position="1360"/>
        <end position="1370"/>
    </location>
</feature>
<sequence length="1461" mass="160029">VMDKSGLRRKDTTKGPPLRVLSLDGGGVRGYSMLIILQELMYRVYVECEGKAPRREEIPKPCDYFDLIAGTGTGGLIALMLGRLRLDLETCKDVYVRMTKKVFETDKTIAGIPYRSTLFKASKLEEAIRECVREHTVFEAEGNDLPRGGSRNSMAGPPFSPSSVPQRSLSRGSVSTMGASNPPSTPLSQRGSTFINGLRWGNPDALLYDNREYRTKTAVTALYKGTTKHGSAVLLRSYDSRKEPPPEFNCTVWQAGRATSATGLAFKPIQIGQHVFIDEGAGTYNPAPQVLDEATVNEWPGREIGVFVSIGTGKRPSGTNSRQHEWWEDFFGDSLGTFAEARRRLISKIEGCEDIHLAMLRNHLGKRNVSQDNYFRWNVEVGVGEFGMNEWNRLADISTNTRRYLAKPEVKKSILEAGVRFARIERMHRRLAARAAAANEDGDIDGDDSLPTDSSAPVVSASSAPTARPSNEFAIELPAEVPSEYLHRTTNSAARPPSRDTLPHHPTPQERLHVPPARRSAGEVVTHHSPASHGSPPRRSADNVYEPMLPPPVPPKTPIPYPTSQPSELAAEISTPSLPHHLAMPVPPGAAFAPSGGAQPLAGKIRPPYPDDEPPVVNKHRKPSYHNEWQLVCLYSVHIYRLPCVGGADCAVHDLTIFLTPASLRLLQGQRFLLFHHFLDLILILLVFILQIHNRFSVLHGLTQVLSSDVSNVSNVHIPIPRAASDRLTRLASLTLPLKRLGFMDLTGALVSHAADIVARSDSSSSERSATYKVVGITLAASSGLFIGVSFVLKKVGLLKANAKYNEEAGEGYGYLKNVWWWSGMTLMILGEICNFVAYAFVDAILVTPLGALSVVITTILSAIFLKERLSFVGKVGCFSCILGSVVIALNAPQQSSVSDIQEMKSYVIAPGFLSYAGVIIVGAIFTALWVAPRYGKKSMFVYLSICSMVGGLSVVATQGLGSAILAQINGEAQFNQWFMYVLLVFVICTLLTEIIYLNKALNLFNAALVTPTYYVFFTSATIITSAILFRGFKGTAIEITTVILGFFQICSGVVLLQLSKSAKDIPDAAVFKGDLDQIREVAAVEDPESEPKADSIRGTAAIIRRISTARRKMEVEEARRYFRERQEDQLNPPSENEIIEWDGLRRRKTVIGEGPTMSRPRTPRTPGSVKSYRPPLGMSRFPEEEEVEEGEVNNGGDTSKVMSRPSTKQGGHSFFQDLRSRASTMLHSHHSQPAQWHSLEDQQHLDDDENGVHPVAMTNISVDTSYHGHEMAGRLQPPFQLVTGRQRSDTPRSISWADEVQGEQSPSQNSHLAPDPPPHGGARRQFSFNTVFNRTKATASSAGAAGSPSRGILRRSHRNSTADQRQAVRNATEEERLGLVKGDSRATDRDDDLMDEKLERRWSSSSSNSSSALRSITSASPPRYPNPLPPLPFEEGGLDGSYTPPPAGTPGSGPGKGAFL</sequence>
<accession>A0A1L9STF8</accession>
<keyword evidence="4 9" id="KW-1133">Transmembrane helix</keyword>
<feature type="compositionally biased region" description="Low complexity" evidence="8">
    <location>
        <begin position="451"/>
        <end position="470"/>
    </location>
</feature>
<dbReference type="InterPro" id="IPR008521">
    <property type="entry name" value="Mg_trans_NIPA"/>
</dbReference>
<feature type="compositionally biased region" description="Low complexity" evidence="8">
    <location>
        <begin position="1156"/>
        <end position="1167"/>
    </location>
</feature>
<feature type="non-terminal residue" evidence="11">
    <location>
        <position position="1"/>
    </location>
</feature>
<dbReference type="GO" id="GO:0016020">
    <property type="term" value="C:membrane"/>
    <property type="evidence" value="ECO:0007669"/>
    <property type="project" value="UniProtKB-SubCell"/>
</dbReference>
<feature type="transmembrane region" description="Helical" evidence="9">
    <location>
        <begin position="819"/>
        <end position="838"/>
    </location>
</feature>
<evidence type="ECO:0000313" key="12">
    <source>
        <dbReference type="Proteomes" id="UP000184188"/>
    </source>
</evidence>
<dbReference type="Pfam" id="PF01734">
    <property type="entry name" value="Patatin"/>
    <property type="match status" value="1"/>
</dbReference>
<feature type="region of interest" description="Disordered" evidence="8">
    <location>
        <begin position="438"/>
        <end position="470"/>
    </location>
</feature>
<evidence type="ECO:0000256" key="4">
    <source>
        <dbReference type="ARBA" id="ARBA00022989"/>
    </source>
</evidence>
<feature type="transmembrane region" description="Helical" evidence="9">
    <location>
        <begin position="1004"/>
        <end position="1030"/>
    </location>
</feature>
<dbReference type="Pfam" id="PF05653">
    <property type="entry name" value="Mg_trans_NIPA"/>
    <property type="match status" value="1"/>
</dbReference>
<dbReference type="SUPFAM" id="SSF52151">
    <property type="entry name" value="FabD/lysophospholipase-like"/>
    <property type="match status" value="1"/>
</dbReference>
<evidence type="ECO:0000256" key="6">
    <source>
        <dbReference type="ARBA" id="ARBA00023136"/>
    </source>
</evidence>
<dbReference type="GeneID" id="34615030"/>
<dbReference type="PROSITE" id="PS51635">
    <property type="entry name" value="PNPLA"/>
    <property type="match status" value="1"/>
</dbReference>
<feature type="compositionally biased region" description="Pro residues" evidence="8">
    <location>
        <begin position="1423"/>
        <end position="1433"/>
    </location>
</feature>
<feature type="compositionally biased region" description="Acidic residues" evidence="8">
    <location>
        <begin position="440"/>
        <end position="450"/>
    </location>
</feature>